<sequence length="393" mass="43754">MVKFTFSHHPGRWLLGVFWVLALSASATPRLVAEYPTDSSQVAASDTTSRLAADLAAPADSGKLKVKVKPGHRPWRTDYTVAPGVTYHYERPGQLRWLLHIPRDLVQFPGTYFKRDNVPAFVAIALGSAALYAFDDQIIRGSQRFGRYIGLDNADIKRDLFYIPVRLGSTKVPLEMQVPDNLNTTFYFLGDGWTHLSIATSFLAYGIIKKDNRASQTASQLGEAILSTGLVVQALKRTTGRQSPFRSTQDRGRWFFLPSYNTYQNNVSNYDAFPTGHLATAMATVTVIAENYPEYKFIRPVGYSLMGVLGYAMLNNGVHWASDYPLGIALGYGFAKIAVRNGRTRVPEPTAPNPDGGTGWQAPKHPRPWYRQPQISPYSLGPFQGLSLSWMPR</sequence>
<name>A0A558BUC2_9BACT</name>
<dbReference type="Gene3D" id="1.20.144.10">
    <property type="entry name" value="Phosphatidic acid phosphatase type 2/haloperoxidase"/>
    <property type="match status" value="1"/>
</dbReference>
<evidence type="ECO:0000256" key="1">
    <source>
        <dbReference type="SAM" id="MobiDB-lite"/>
    </source>
</evidence>
<keyword evidence="4" id="KW-1185">Reference proteome</keyword>
<evidence type="ECO:0000259" key="2">
    <source>
        <dbReference type="Pfam" id="PF01569"/>
    </source>
</evidence>
<gene>
    <name evidence="3" type="ORF">FNT36_11495</name>
</gene>
<dbReference type="InterPro" id="IPR036938">
    <property type="entry name" value="PAP2/HPO_sf"/>
</dbReference>
<dbReference type="InterPro" id="IPR000326">
    <property type="entry name" value="PAP2/HPO"/>
</dbReference>
<dbReference type="RefSeq" id="WP_144847690.1">
    <property type="nucleotide sequence ID" value="NZ_VMRJ01000003.1"/>
</dbReference>
<dbReference type="Proteomes" id="UP000317624">
    <property type="component" value="Unassembled WGS sequence"/>
</dbReference>
<accession>A0A558BUC2</accession>
<evidence type="ECO:0000313" key="3">
    <source>
        <dbReference type="EMBL" id="TVT40116.1"/>
    </source>
</evidence>
<protein>
    <submittedName>
        <fullName evidence="3">Phosphatase PAP2 family protein</fullName>
    </submittedName>
</protein>
<dbReference type="SUPFAM" id="SSF48317">
    <property type="entry name" value="Acid phosphatase/Vanadium-dependent haloperoxidase"/>
    <property type="match status" value="1"/>
</dbReference>
<feature type="domain" description="Phosphatidic acid phosphatase type 2/haloperoxidase" evidence="2">
    <location>
        <begin position="220"/>
        <end position="342"/>
    </location>
</feature>
<dbReference type="EMBL" id="VMRJ01000003">
    <property type="protein sequence ID" value="TVT40116.1"/>
    <property type="molecule type" value="Genomic_DNA"/>
</dbReference>
<evidence type="ECO:0000313" key="4">
    <source>
        <dbReference type="Proteomes" id="UP000317624"/>
    </source>
</evidence>
<organism evidence="3 4">
    <name type="scientific">Hymenobacter setariae</name>
    <dbReference type="NCBI Taxonomy" id="2594794"/>
    <lineage>
        <taxon>Bacteria</taxon>
        <taxon>Pseudomonadati</taxon>
        <taxon>Bacteroidota</taxon>
        <taxon>Cytophagia</taxon>
        <taxon>Cytophagales</taxon>
        <taxon>Hymenobacteraceae</taxon>
        <taxon>Hymenobacter</taxon>
    </lineage>
</organism>
<dbReference type="AlphaFoldDB" id="A0A558BUC2"/>
<comment type="caution">
    <text evidence="3">The sequence shown here is derived from an EMBL/GenBank/DDBJ whole genome shotgun (WGS) entry which is preliminary data.</text>
</comment>
<feature type="region of interest" description="Disordered" evidence="1">
    <location>
        <begin position="344"/>
        <end position="366"/>
    </location>
</feature>
<dbReference type="Pfam" id="PF01569">
    <property type="entry name" value="PAP2"/>
    <property type="match status" value="1"/>
</dbReference>
<reference evidence="3 4" key="1">
    <citation type="submission" date="2019-07" db="EMBL/GenBank/DDBJ databases">
        <title>Hymenobacter sp. straun FUR1 Genome sequencing and assembly.</title>
        <authorList>
            <person name="Chhetri G."/>
        </authorList>
    </citation>
    <scope>NUCLEOTIDE SEQUENCE [LARGE SCALE GENOMIC DNA]</scope>
    <source>
        <strain evidence="3 4">Fur1</strain>
    </source>
</reference>
<dbReference type="OrthoDB" id="1429467at2"/>
<proteinExistence type="predicted"/>